<dbReference type="AlphaFoldDB" id="S7J5R8"/>
<comment type="caution">
    <text evidence="1">The sequence shown here is derived from an EMBL/GenBank/DDBJ whole genome shotgun (WGS) entry which is preliminary data.</text>
</comment>
<dbReference type="HOGENOM" id="CLU_3023704_0_0_0"/>
<evidence type="ECO:0000313" key="1">
    <source>
        <dbReference type="EMBL" id="EPP35588.1"/>
    </source>
</evidence>
<dbReference type="EMBL" id="ATNB01000026">
    <property type="protein sequence ID" value="EPP35588.1"/>
    <property type="molecule type" value="Genomic_DNA"/>
</dbReference>
<protein>
    <submittedName>
        <fullName evidence="1">Uncharacterized protein</fullName>
    </submittedName>
</protein>
<dbReference type="Proteomes" id="UP000016200">
    <property type="component" value="Unassembled WGS sequence"/>
</dbReference>
<reference evidence="1 2" key="1">
    <citation type="submission" date="2013-04" db="EMBL/GenBank/DDBJ databases">
        <title>Genome sequence of Chlamydia psittaci 10-1398/11.</title>
        <authorList>
            <person name="Huot-Creasy H."/>
            <person name="McCracken C.L."/>
            <person name="Humphries M."/>
            <person name="Sachse K."/>
            <person name="Laroucau K."/>
            <person name="Bavoil P."/>
            <person name="Myers G.S."/>
        </authorList>
    </citation>
    <scope>NUCLEOTIDE SEQUENCE [LARGE SCALE GENOMIC DNA]</scope>
    <source>
        <strain evidence="1 2">10_1398_11</strain>
    </source>
</reference>
<organism evidence="1 2">
    <name type="scientific">Chlamydia ibidis</name>
    <dbReference type="NCBI Taxonomy" id="1405396"/>
    <lineage>
        <taxon>Bacteria</taxon>
        <taxon>Pseudomonadati</taxon>
        <taxon>Chlamydiota</taxon>
        <taxon>Chlamydiia</taxon>
        <taxon>Chlamydiales</taxon>
        <taxon>Chlamydiaceae</taxon>
        <taxon>Chlamydia/Chlamydophila group</taxon>
        <taxon>Chlamydia</taxon>
    </lineage>
</organism>
<gene>
    <name evidence="1" type="ORF">CP10139811_1498</name>
</gene>
<evidence type="ECO:0000313" key="2">
    <source>
        <dbReference type="Proteomes" id="UP000016200"/>
    </source>
</evidence>
<accession>S7J5R8</accession>
<sequence length="55" mass="6166">MVRINSLIVTPNLALANLIHKCSSGDISTVNLDLSFIITNLPEIQISVFLYYEEE</sequence>
<name>S7J5R8_9CHLA</name>
<proteinExistence type="predicted"/>